<gene>
    <name evidence="4" type="ORF">H8S62_07715</name>
</gene>
<feature type="domain" description="BIG2" evidence="3">
    <location>
        <begin position="297"/>
        <end position="366"/>
    </location>
</feature>
<keyword evidence="2" id="KW-1133">Transmembrane helix</keyword>
<dbReference type="InterPro" id="IPR003343">
    <property type="entry name" value="Big_2"/>
</dbReference>
<evidence type="ECO:0000259" key="3">
    <source>
        <dbReference type="SMART" id="SM00635"/>
    </source>
</evidence>
<dbReference type="Pfam" id="PF02368">
    <property type="entry name" value="Big_2"/>
    <property type="match status" value="2"/>
</dbReference>
<keyword evidence="5" id="KW-1185">Reference proteome</keyword>
<protein>
    <submittedName>
        <fullName evidence="4">Ig-like domain-containing protein</fullName>
    </submittedName>
</protein>
<feature type="compositionally biased region" description="Low complexity" evidence="1">
    <location>
        <begin position="128"/>
        <end position="142"/>
    </location>
</feature>
<feature type="compositionally biased region" description="Pro residues" evidence="1">
    <location>
        <begin position="143"/>
        <end position="153"/>
    </location>
</feature>
<evidence type="ECO:0000313" key="5">
    <source>
        <dbReference type="Proteomes" id="UP000607645"/>
    </source>
</evidence>
<feature type="domain" description="BIG2" evidence="3">
    <location>
        <begin position="195"/>
        <end position="265"/>
    </location>
</feature>
<reference evidence="4" key="1">
    <citation type="submission" date="2020-08" db="EMBL/GenBank/DDBJ databases">
        <title>Genome public.</title>
        <authorList>
            <person name="Liu C."/>
            <person name="Sun Q."/>
        </authorList>
    </citation>
    <scope>NUCLEOTIDE SEQUENCE</scope>
    <source>
        <strain evidence="4">NSJ-52</strain>
    </source>
</reference>
<evidence type="ECO:0000313" key="4">
    <source>
        <dbReference type="EMBL" id="MBC5736899.1"/>
    </source>
</evidence>
<dbReference type="RefSeq" id="WP_186918943.1">
    <property type="nucleotide sequence ID" value="NZ_JACOPQ010000005.1"/>
</dbReference>
<dbReference type="Gene3D" id="2.60.40.1080">
    <property type="match status" value="2"/>
</dbReference>
<dbReference type="SUPFAM" id="SSF49373">
    <property type="entry name" value="Invasin/intimin cell-adhesion fragments"/>
    <property type="match status" value="2"/>
</dbReference>
<feature type="region of interest" description="Disordered" evidence="1">
    <location>
        <begin position="126"/>
        <end position="178"/>
    </location>
</feature>
<feature type="transmembrane region" description="Helical" evidence="2">
    <location>
        <begin position="94"/>
        <end position="119"/>
    </location>
</feature>
<evidence type="ECO:0000256" key="2">
    <source>
        <dbReference type="SAM" id="Phobius"/>
    </source>
</evidence>
<evidence type="ECO:0000256" key="1">
    <source>
        <dbReference type="SAM" id="MobiDB-lite"/>
    </source>
</evidence>
<comment type="caution">
    <text evidence="4">The sequence shown here is derived from an EMBL/GenBank/DDBJ whole genome shotgun (WGS) entry which is preliminary data.</text>
</comment>
<organism evidence="4 5">
    <name type="scientific">Lawsonibacter faecis</name>
    <dbReference type="NCBI Taxonomy" id="2763052"/>
    <lineage>
        <taxon>Bacteria</taxon>
        <taxon>Bacillati</taxon>
        <taxon>Bacillota</taxon>
        <taxon>Clostridia</taxon>
        <taxon>Eubacteriales</taxon>
        <taxon>Oscillospiraceae</taxon>
        <taxon>Lawsonibacter</taxon>
    </lineage>
</organism>
<sequence length="368" mass="38604">MAAKKPVGARSETVRCENCGEYYATTYKRCPFCEERAADRRSRRSDDEYEDYDVFDDGYDDEYEDDEPRSHGGKRLVTNARGGGYGRGPSPLHIILTIFSLALIGAAIWIVVSFIVPIVQKGDPGPVPSVDPSTPVSVSPTPSQDPSPDPDPTTEPTAEPSQEPGGLIPSPEPSDEIPASQTATAFTLVNYAGKTVQDISLSDAYPDFTFRVNFSPSGSTGTITWTSSKSDVVAVDQNGRLTPVSKGNATITATMAGGYSQSCLVRNNVTSSGSAAAEPSADPGTSPSSLSLNVGLGLDGKSYDFSLPVGDSWTLKVKGTSSTPTWSVKDASIATVDGSGKVSAVSKGSTTITVTVDGQTLTCLVRCT</sequence>
<dbReference type="EMBL" id="JACOPQ010000005">
    <property type="protein sequence ID" value="MBC5736899.1"/>
    <property type="molecule type" value="Genomic_DNA"/>
</dbReference>
<keyword evidence="2" id="KW-0472">Membrane</keyword>
<name>A0A8J6JKF4_9FIRM</name>
<accession>A0A8J6JKF4</accession>
<proteinExistence type="predicted"/>
<dbReference type="Proteomes" id="UP000607645">
    <property type="component" value="Unassembled WGS sequence"/>
</dbReference>
<feature type="region of interest" description="Disordered" evidence="1">
    <location>
        <begin position="36"/>
        <end position="82"/>
    </location>
</feature>
<dbReference type="AlphaFoldDB" id="A0A8J6JKF4"/>
<keyword evidence="2" id="KW-0812">Transmembrane</keyword>
<dbReference type="SMART" id="SM00635">
    <property type="entry name" value="BID_2"/>
    <property type="match status" value="2"/>
</dbReference>
<feature type="compositionally biased region" description="Basic and acidic residues" evidence="1">
    <location>
        <begin position="36"/>
        <end position="46"/>
    </location>
</feature>
<feature type="compositionally biased region" description="Acidic residues" evidence="1">
    <location>
        <begin position="47"/>
        <end position="67"/>
    </location>
</feature>
<dbReference type="InterPro" id="IPR008964">
    <property type="entry name" value="Invasin/intimin_cell_adhesion"/>
</dbReference>